<evidence type="ECO:0000313" key="2">
    <source>
        <dbReference type="EMBL" id="MFC4832735.1"/>
    </source>
</evidence>
<dbReference type="EMBL" id="JBHSIM010000020">
    <property type="protein sequence ID" value="MFC4832735.1"/>
    <property type="molecule type" value="Genomic_DNA"/>
</dbReference>
<comment type="caution">
    <text evidence="2">The sequence shown here is derived from an EMBL/GenBank/DDBJ whole genome shotgun (WGS) entry which is preliminary data.</text>
</comment>
<name>A0ABV9RGA4_9PSEU</name>
<evidence type="ECO:0000256" key="1">
    <source>
        <dbReference type="SAM" id="MobiDB-lite"/>
    </source>
</evidence>
<dbReference type="RefSeq" id="WP_274191447.1">
    <property type="nucleotide sequence ID" value="NZ_BAABHN010000020.1"/>
</dbReference>
<evidence type="ECO:0000313" key="3">
    <source>
        <dbReference type="Proteomes" id="UP001595909"/>
    </source>
</evidence>
<proteinExistence type="predicted"/>
<sequence length="139" mass="14024">MAKGKKKQQTNGVAVEDVVAEALTAPEASVVATTPDGPTPPTTAPATTNPATPTPVPTRATPTPVPPPAPDHHQEGVVDTAVATASEVARFVNALVPQRLPAYLGGAALLVLGVVDPPLVLGGVLAYEAIRHWGPAPKA</sequence>
<feature type="compositionally biased region" description="Low complexity" evidence="1">
    <location>
        <begin position="44"/>
        <end position="62"/>
    </location>
</feature>
<accession>A0ABV9RGA4</accession>
<reference evidence="3" key="1">
    <citation type="journal article" date="2019" name="Int. J. Syst. Evol. Microbiol.">
        <title>The Global Catalogue of Microorganisms (GCM) 10K type strain sequencing project: providing services to taxonomists for standard genome sequencing and annotation.</title>
        <authorList>
            <consortium name="The Broad Institute Genomics Platform"/>
            <consortium name="The Broad Institute Genome Sequencing Center for Infectious Disease"/>
            <person name="Wu L."/>
            <person name="Ma J."/>
        </authorList>
    </citation>
    <scope>NUCLEOTIDE SEQUENCE [LARGE SCALE GENOMIC DNA]</scope>
    <source>
        <strain evidence="3">CCUG 50347</strain>
    </source>
</reference>
<dbReference type="Proteomes" id="UP001595909">
    <property type="component" value="Unassembled WGS sequence"/>
</dbReference>
<feature type="region of interest" description="Disordered" evidence="1">
    <location>
        <begin position="25"/>
        <end position="74"/>
    </location>
</feature>
<gene>
    <name evidence="2" type="ORF">ACFPEL_09960</name>
</gene>
<organism evidence="2 3">
    <name type="scientific">Actinomycetospora chibensis</name>
    <dbReference type="NCBI Taxonomy" id="663606"/>
    <lineage>
        <taxon>Bacteria</taxon>
        <taxon>Bacillati</taxon>
        <taxon>Actinomycetota</taxon>
        <taxon>Actinomycetes</taxon>
        <taxon>Pseudonocardiales</taxon>
        <taxon>Pseudonocardiaceae</taxon>
        <taxon>Actinomycetospora</taxon>
    </lineage>
</organism>
<keyword evidence="3" id="KW-1185">Reference proteome</keyword>
<protein>
    <submittedName>
        <fullName evidence="2">Uncharacterized protein</fullName>
    </submittedName>
</protein>